<feature type="transmembrane region" description="Helical" evidence="7">
    <location>
        <begin position="80"/>
        <end position="97"/>
    </location>
</feature>
<evidence type="ECO:0000256" key="3">
    <source>
        <dbReference type="ARBA" id="ARBA00022475"/>
    </source>
</evidence>
<dbReference type="Pfam" id="PF04632">
    <property type="entry name" value="FUSC"/>
    <property type="match status" value="1"/>
</dbReference>
<feature type="transmembrane region" description="Helical" evidence="7">
    <location>
        <begin position="381"/>
        <end position="400"/>
    </location>
</feature>
<protein>
    <submittedName>
        <fullName evidence="8">Fusaric acid resistance protein</fullName>
    </submittedName>
</protein>
<keyword evidence="5 7" id="KW-1133">Transmembrane helix</keyword>
<name>A0ABQ6E0X1_9GAMM</name>
<feature type="transmembrane region" description="Helical" evidence="7">
    <location>
        <begin position="58"/>
        <end position="74"/>
    </location>
</feature>
<dbReference type="EMBL" id="BSPQ01000005">
    <property type="protein sequence ID" value="GLS90909.1"/>
    <property type="molecule type" value="Genomic_DNA"/>
</dbReference>
<keyword evidence="3" id="KW-1003">Cell membrane</keyword>
<evidence type="ECO:0000256" key="5">
    <source>
        <dbReference type="ARBA" id="ARBA00022989"/>
    </source>
</evidence>
<dbReference type="RefSeq" id="WP_284204023.1">
    <property type="nucleotide sequence ID" value="NZ_BSPQ01000005.1"/>
</dbReference>
<reference evidence="9" key="1">
    <citation type="journal article" date="2019" name="Int. J. Syst. Evol. Microbiol.">
        <title>The Global Catalogue of Microorganisms (GCM) 10K type strain sequencing project: providing services to taxonomists for standard genome sequencing and annotation.</title>
        <authorList>
            <consortium name="The Broad Institute Genomics Platform"/>
            <consortium name="The Broad Institute Genome Sequencing Center for Infectious Disease"/>
            <person name="Wu L."/>
            <person name="Ma J."/>
        </authorList>
    </citation>
    <scope>NUCLEOTIDE SEQUENCE [LARGE SCALE GENOMIC DNA]</scope>
    <source>
        <strain evidence="9">NBRC 103166</strain>
    </source>
</reference>
<keyword evidence="9" id="KW-1185">Reference proteome</keyword>
<feature type="transmembrane region" description="Helical" evidence="7">
    <location>
        <begin position="432"/>
        <end position="450"/>
    </location>
</feature>
<feature type="transmembrane region" description="Helical" evidence="7">
    <location>
        <begin position="9"/>
        <end position="26"/>
    </location>
</feature>
<dbReference type="Proteomes" id="UP001157353">
    <property type="component" value="Unassembled WGS sequence"/>
</dbReference>
<feature type="transmembrane region" description="Helical" evidence="7">
    <location>
        <begin position="406"/>
        <end position="425"/>
    </location>
</feature>
<feature type="transmembrane region" description="Helical" evidence="7">
    <location>
        <begin position="357"/>
        <end position="374"/>
    </location>
</feature>
<evidence type="ECO:0000256" key="2">
    <source>
        <dbReference type="ARBA" id="ARBA00022448"/>
    </source>
</evidence>
<comment type="caution">
    <text evidence="8">The sequence shown here is derived from an EMBL/GenBank/DDBJ whole genome shotgun (WGS) entry which is preliminary data.</text>
</comment>
<proteinExistence type="predicted"/>
<feature type="transmembrane region" description="Helical" evidence="7">
    <location>
        <begin position="462"/>
        <end position="480"/>
    </location>
</feature>
<keyword evidence="2" id="KW-0813">Transport</keyword>
<comment type="subcellular location">
    <subcellularLocation>
        <location evidence="1">Cell membrane</location>
        <topology evidence="1">Multi-pass membrane protein</topology>
    </subcellularLocation>
</comment>
<evidence type="ECO:0000256" key="7">
    <source>
        <dbReference type="SAM" id="Phobius"/>
    </source>
</evidence>
<evidence type="ECO:0000313" key="9">
    <source>
        <dbReference type="Proteomes" id="UP001157353"/>
    </source>
</evidence>
<evidence type="ECO:0000256" key="4">
    <source>
        <dbReference type="ARBA" id="ARBA00022692"/>
    </source>
</evidence>
<evidence type="ECO:0000256" key="6">
    <source>
        <dbReference type="ARBA" id="ARBA00023136"/>
    </source>
</evidence>
<organism evidence="8 9">
    <name type="scientific">Psychromonas marina</name>
    <dbReference type="NCBI Taxonomy" id="88364"/>
    <lineage>
        <taxon>Bacteria</taxon>
        <taxon>Pseudomonadati</taxon>
        <taxon>Pseudomonadota</taxon>
        <taxon>Gammaproteobacteria</taxon>
        <taxon>Alteromonadales</taxon>
        <taxon>Psychromonadaceae</taxon>
        <taxon>Psychromonas</taxon>
    </lineage>
</organism>
<evidence type="ECO:0000313" key="8">
    <source>
        <dbReference type="EMBL" id="GLS90909.1"/>
    </source>
</evidence>
<keyword evidence="6 7" id="KW-0472">Membrane</keyword>
<dbReference type="InterPro" id="IPR006726">
    <property type="entry name" value="PHBA_efflux_AaeB/fusaric-R"/>
</dbReference>
<evidence type="ECO:0000256" key="1">
    <source>
        <dbReference type="ARBA" id="ARBA00004651"/>
    </source>
</evidence>
<feature type="transmembrane region" description="Helical" evidence="7">
    <location>
        <begin position="104"/>
        <end position="122"/>
    </location>
</feature>
<accession>A0ABQ6E0X1</accession>
<dbReference type="PANTHER" id="PTHR30509">
    <property type="entry name" value="P-HYDROXYBENZOIC ACID EFFLUX PUMP SUBUNIT-RELATED"/>
    <property type="match status" value="1"/>
</dbReference>
<feature type="transmembrane region" description="Helical" evidence="7">
    <location>
        <begin position="334"/>
        <end position="351"/>
    </location>
</feature>
<gene>
    <name evidence="8" type="ORF">GCM10007916_19760</name>
</gene>
<keyword evidence="4 7" id="KW-0812">Transmembrane</keyword>
<dbReference type="PANTHER" id="PTHR30509:SF9">
    <property type="entry name" value="MULTIDRUG RESISTANCE PROTEIN MDTO"/>
    <property type="match status" value="1"/>
</dbReference>
<sequence>MPQQATKEAIKIAFAVTFAICFALWLEWDKPYWAGMAALVMGMNESFGHAIHKGRNRILGTIIGAASGVLLISLFSQERFLFLASLTLMLAFCVFMSSHKKYGYIATISFIVCLIVASVGGFNSESTFTILLLRLQETFLGVIIYSLTYRFIWPKESEEAFFLLFSQVRKKQLAAYERLVFSTQKQALSETNNTPQLNANIQILDDLVSMPLKGSYRLSQYRQLWKDRVKAMFVAQYCLSLLQNKLRTEGTIRGPFNDKQAPIKNPLLLLQSTIAYLKLLESAIEISLDTTVDYKSVKKMACPKRIVVAYRYLPEQAKSSLLAKKNYLLDGKKALKAVSIFVTSMALWIYLPIPDSYMFPLNAGVFATILAAMPDNVVKDWMIGYLGFGVLYIAQYVFLLPGFTEMWQLAIFYFVNIFALWKVFYKPQQLGFRVIGGNVMMMMTMGALHLTPVYDLEMSLSMLVYMMFALIVAQFYIHLFRAPITQKC</sequence>